<dbReference type="EMBL" id="GBRH01243110">
    <property type="protein sequence ID" value="JAD54785.1"/>
    <property type="molecule type" value="Transcribed_RNA"/>
</dbReference>
<name>A0A0A9B0T4_ARUDO</name>
<accession>A0A0A9B0T4</accession>
<feature type="region of interest" description="Disordered" evidence="1">
    <location>
        <begin position="1"/>
        <end position="40"/>
    </location>
</feature>
<feature type="compositionally biased region" description="Polar residues" evidence="1">
    <location>
        <begin position="31"/>
        <end position="40"/>
    </location>
</feature>
<evidence type="ECO:0000256" key="1">
    <source>
        <dbReference type="SAM" id="MobiDB-lite"/>
    </source>
</evidence>
<protein>
    <submittedName>
        <fullName evidence="2">Uncharacterized protein</fullName>
    </submittedName>
</protein>
<organism evidence="2">
    <name type="scientific">Arundo donax</name>
    <name type="common">Giant reed</name>
    <name type="synonym">Donax arundinaceus</name>
    <dbReference type="NCBI Taxonomy" id="35708"/>
    <lineage>
        <taxon>Eukaryota</taxon>
        <taxon>Viridiplantae</taxon>
        <taxon>Streptophyta</taxon>
        <taxon>Embryophyta</taxon>
        <taxon>Tracheophyta</taxon>
        <taxon>Spermatophyta</taxon>
        <taxon>Magnoliopsida</taxon>
        <taxon>Liliopsida</taxon>
        <taxon>Poales</taxon>
        <taxon>Poaceae</taxon>
        <taxon>PACMAD clade</taxon>
        <taxon>Arundinoideae</taxon>
        <taxon>Arundineae</taxon>
        <taxon>Arundo</taxon>
    </lineage>
</organism>
<evidence type="ECO:0000313" key="2">
    <source>
        <dbReference type="EMBL" id="JAD54785.1"/>
    </source>
</evidence>
<dbReference type="AlphaFoldDB" id="A0A0A9B0T4"/>
<reference evidence="2" key="1">
    <citation type="submission" date="2014-09" db="EMBL/GenBank/DDBJ databases">
        <authorList>
            <person name="Magalhaes I.L.F."/>
            <person name="Oliveira U."/>
            <person name="Santos F.R."/>
            <person name="Vidigal T.H.D.A."/>
            <person name="Brescovit A.D."/>
            <person name="Santos A.J."/>
        </authorList>
    </citation>
    <scope>NUCLEOTIDE SEQUENCE</scope>
    <source>
        <tissue evidence="2">Shoot tissue taken approximately 20 cm above the soil surface</tissue>
    </source>
</reference>
<sequence length="40" mass="4291">MLACTRARLTPPPPRRAVIHASSRDRPSPAGTASSRRVPP</sequence>
<proteinExistence type="predicted"/>
<reference evidence="2" key="2">
    <citation type="journal article" date="2015" name="Data Brief">
        <title>Shoot transcriptome of the giant reed, Arundo donax.</title>
        <authorList>
            <person name="Barrero R.A."/>
            <person name="Guerrero F.D."/>
            <person name="Moolhuijzen P."/>
            <person name="Goolsby J.A."/>
            <person name="Tidwell J."/>
            <person name="Bellgard S.E."/>
            <person name="Bellgard M.I."/>
        </authorList>
    </citation>
    <scope>NUCLEOTIDE SEQUENCE</scope>
    <source>
        <tissue evidence="2">Shoot tissue taken approximately 20 cm above the soil surface</tissue>
    </source>
</reference>